<reference evidence="1 2" key="1">
    <citation type="submission" date="2015-06" db="EMBL/GenBank/DDBJ databases">
        <title>A Comprehensive Approach to Explore the Metabolic and Phylogenetic Diversity of Bacterial Steroid Degradation in the Environment: Testosterone as an Example.</title>
        <authorList>
            <person name="Yang F.-C."/>
            <person name="Chen Y.-L."/>
            <person name="Yu C.-P."/>
            <person name="Tang S.-L."/>
            <person name="Wang P.-H."/>
            <person name="Ismail W."/>
            <person name="Wang C.-H."/>
            <person name="Yang C.-Y."/>
            <person name="Chiang Y.-R."/>
        </authorList>
    </citation>
    <scope>NUCLEOTIDE SEQUENCE [LARGE SCALE GENOMIC DNA]</scope>
    <source>
        <strain evidence="1 2">DSM 18526</strain>
    </source>
</reference>
<accession>A0A127FC42</accession>
<dbReference type="EMBL" id="CP011971">
    <property type="protein sequence ID" value="AMN47984.1"/>
    <property type="molecule type" value="Genomic_DNA"/>
</dbReference>
<dbReference type="AlphaFoldDB" id="A0A127FC42"/>
<evidence type="ECO:0000313" key="1">
    <source>
        <dbReference type="EMBL" id="AMN47984.1"/>
    </source>
</evidence>
<dbReference type="KEGG" id="sdf:ACG33_12925"/>
<organism evidence="1 2">
    <name type="scientific">Steroidobacter denitrificans</name>
    <dbReference type="NCBI Taxonomy" id="465721"/>
    <lineage>
        <taxon>Bacteria</taxon>
        <taxon>Pseudomonadati</taxon>
        <taxon>Pseudomonadota</taxon>
        <taxon>Gammaproteobacteria</taxon>
        <taxon>Steroidobacterales</taxon>
        <taxon>Steroidobacteraceae</taxon>
        <taxon>Steroidobacter</taxon>
    </lineage>
</organism>
<proteinExistence type="predicted"/>
<dbReference type="Proteomes" id="UP000070250">
    <property type="component" value="Chromosome"/>
</dbReference>
<name>A0A127FC42_STEDE</name>
<evidence type="ECO:0000313" key="2">
    <source>
        <dbReference type="Proteomes" id="UP000070250"/>
    </source>
</evidence>
<sequence>MFIFLGNISLYITIGLAMDRPVDGLVAYACLFRPQGVVKSFLKALSGNFQNAQSRTRNISLYITIDVI</sequence>
<protein>
    <submittedName>
        <fullName evidence="1">Uncharacterized protein</fullName>
    </submittedName>
</protein>
<gene>
    <name evidence="1" type="ORF">ACG33_12925</name>
</gene>
<keyword evidence="2" id="KW-1185">Reference proteome</keyword>